<name>A0A6H9YXI5_9ACTN</name>
<gene>
    <name evidence="1" type="ORF">F8566_20085</name>
</gene>
<dbReference type="EMBL" id="WBMT01000009">
    <property type="protein sequence ID" value="KAB2347314.1"/>
    <property type="molecule type" value="Genomic_DNA"/>
</dbReference>
<evidence type="ECO:0000313" key="1">
    <source>
        <dbReference type="EMBL" id="KAB2347314.1"/>
    </source>
</evidence>
<reference evidence="1 2" key="1">
    <citation type="submission" date="2019-09" db="EMBL/GenBank/DDBJ databases">
        <title>Actinomadura physcomitrii sp. nov., a novel actinomycete isolated from moss [Physcomitrium sphaericum (Ludw) Fuernr].</title>
        <authorList>
            <person name="Zhuang X."/>
            <person name="Liu C."/>
        </authorList>
    </citation>
    <scope>NUCLEOTIDE SEQUENCE [LARGE SCALE GENOMIC DNA]</scope>
    <source>
        <strain evidence="1 2">HMC1</strain>
    </source>
</reference>
<comment type="caution">
    <text evidence="1">The sequence shown here is derived from an EMBL/GenBank/DDBJ whole genome shotgun (WGS) entry which is preliminary data.</text>
</comment>
<protein>
    <submittedName>
        <fullName evidence="1">Uncharacterized protein</fullName>
    </submittedName>
</protein>
<sequence length="79" mass="8080">MAVAPNDAECLVERFAAADLVTVVLVGSVTSTWSCRFLVLVPAGSRFDDLGGDGLSFAVTDLGNDAGEGGPKFNAHPAL</sequence>
<keyword evidence="2" id="KW-1185">Reference proteome</keyword>
<accession>A0A6H9YXI5</accession>
<dbReference type="AlphaFoldDB" id="A0A6H9YXI5"/>
<dbReference type="RefSeq" id="WP_151562028.1">
    <property type="nucleotide sequence ID" value="NZ_WBMT01000009.1"/>
</dbReference>
<organism evidence="1 2">
    <name type="scientific">Actinomadura rudentiformis</name>
    <dbReference type="NCBI Taxonomy" id="359158"/>
    <lineage>
        <taxon>Bacteria</taxon>
        <taxon>Bacillati</taxon>
        <taxon>Actinomycetota</taxon>
        <taxon>Actinomycetes</taxon>
        <taxon>Streptosporangiales</taxon>
        <taxon>Thermomonosporaceae</taxon>
        <taxon>Actinomadura</taxon>
    </lineage>
</organism>
<dbReference type="Proteomes" id="UP000468735">
    <property type="component" value="Unassembled WGS sequence"/>
</dbReference>
<evidence type="ECO:0000313" key="2">
    <source>
        <dbReference type="Proteomes" id="UP000468735"/>
    </source>
</evidence>
<proteinExistence type="predicted"/>